<proteinExistence type="predicted"/>
<keyword evidence="8" id="KW-1185">Reference proteome</keyword>
<keyword evidence="4 6" id="KW-1133">Transmembrane helix</keyword>
<keyword evidence="5 6" id="KW-0472">Membrane</keyword>
<evidence type="ECO:0000313" key="7">
    <source>
        <dbReference type="EMBL" id="RAV99820.1"/>
    </source>
</evidence>
<keyword evidence="2" id="KW-1003">Cell membrane</keyword>
<feature type="transmembrane region" description="Helical" evidence="6">
    <location>
        <begin position="52"/>
        <end position="78"/>
    </location>
</feature>
<evidence type="ECO:0000256" key="4">
    <source>
        <dbReference type="ARBA" id="ARBA00022989"/>
    </source>
</evidence>
<accession>A0A364XZR1</accession>
<dbReference type="PANTHER" id="PTHR33529:SF8">
    <property type="entry name" value="PERMEASE, YJGP_YJGQ FAMILY"/>
    <property type="match status" value="1"/>
</dbReference>
<dbReference type="OrthoDB" id="9807977at2"/>
<feature type="transmembrane region" description="Helical" evidence="6">
    <location>
        <begin position="99"/>
        <end position="122"/>
    </location>
</feature>
<feature type="transmembrane region" description="Helical" evidence="6">
    <location>
        <begin position="317"/>
        <end position="337"/>
    </location>
</feature>
<dbReference type="InterPro" id="IPR005495">
    <property type="entry name" value="LptG/LptF_permease"/>
</dbReference>
<dbReference type="Pfam" id="PF03739">
    <property type="entry name" value="LptF_LptG"/>
    <property type="match status" value="1"/>
</dbReference>
<feature type="transmembrane region" description="Helical" evidence="6">
    <location>
        <begin position="349"/>
        <end position="369"/>
    </location>
</feature>
<feature type="transmembrane region" description="Helical" evidence="6">
    <location>
        <begin position="288"/>
        <end position="305"/>
    </location>
</feature>
<keyword evidence="3 6" id="KW-0812">Transmembrane</keyword>
<protein>
    <submittedName>
        <fullName evidence="7">Permease</fullName>
    </submittedName>
</protein>
<evidence type="ECO:0000256" key="2">
    <source>
        <dbReference type="ARBA" id="ARBA00022475"/>
    </source>
</evidence>
<evidence type="ECO:0000256" key="5">
    <source>
        <dbReference type="ARBA" id="ARBA00023136"/>
    </source>
</evidence>
<evidence type="ECO:0000256" key="6">
    <source>
        <dbReference type="SAM" id="Phobius"/>
    </source>
</evidence>
<name>A0A364XZR1_9BACT</name>
<comment type="caution">
    <text evidence="7">The sequence shown here is derived from an EMBL/GenBank/DDBJ whole genome shotgun (WGS) entry which is preliminary data.</text>
</comment>
<sequence>MKLIDKYILRQFLSTFFFVVLILLAVITVIDLTEKMDKFAKANVSSAQIASYYLDFVIWIASLLTPITIFIATVYVCARMAGRTEIIAILSSGVSFRRYLFPFFIGSILVAGISFALNGWVIPNSNKTRLAFEVQYLKSKYYFDKKNIHIQVSPNVYLYMQSYNNSNMTGYHFTMEKFENNKLIEKLVANRIQWDSVKQKWKMKEWQIKRIENIFHPTKDGQDSVRATDLIGTEDRDTALVIHPKEFESDYRKYDGMTIGELKHYIGTLKARGSTGVEAYEVELYTRYAAPFTIFILVFMGAIVSSRKSRGGTGVQIALGFLLSFVLIIFVTVFRTYAENGSELLTPALSVWIPNIIFGSLALVMYKYVPR</sequence>
<dbReference type="Proteomes" id="UP000251889">
    <property type="component" value="Unassembled WGS sequence"/>
</dbReference>
<dbReference type="GO" id="GO:0043190">
    <property type="term" value="C:ATP-binding cassette (ABC) transporter complex"/>
    <property type="evidence" value="ECO:0007669"/>
    <property type="project" value="TreeGrafter"/>
</dbReference>
<comment type="subcellular location">
    <subcellularLocation>
        <location evidence="1">Cell membrane</location>
        <topology evidence="1">Multi-pass membrane protein</topology>
    </subcellularLocation>
</comment>
<dbReference type="AlphaFoldDB" id="A0A364XZR1"/>
<dbReference type="RefSeq" id="WP_112748167.1">
    <property type="nucleotide sequence ID" value="NZ_QMFY01000009.1"/>
</dbReference>
<organism evidence="7 8">
    <name type="scientific">Pseudochryseolinea flava</name>
    <dbReference type="NCBI Taxonomy" id="2059302"/>
    <lineage>
        <taxon>Bacteria</taxon>
        <taxon>Pseudomonadati</taxon>
        <taxon>Bacteroidota</taxon>
        <taxon>Cytophagia</taxon>
        <taxon>Cytophagales</taxon>
        <taxon>Fulvivirgaceae</taxon>
        <taxon>Pseudochryseolinea</taxon>
    </lineage>
</organism>
<gene>
    <name evidence="7" type="ORF">DQQ10_17410</name>
</gene>
<dbReference type="GO" id="GO:0015920">
    <property type="term" value="P:lipopolysaccharide transport"/>
    <property type="evidence" value="ECO:0007669"/>
    <property type="project" value="TreeGrafter"/>
</dbReference>
<dbReference type="PANTHER" id="PTHR33529">
    <property type="entry name" value="SLR0882 PROTEIN-RELATED"/>
    <property type="match status" value="1"/>
</dbReference>
<evidence type="ECO:0000256" key="1">
    <source>
        <dbReference type="ARBA" id="ARBA00004651"/>
    </source>
</evidence>
<feature type="transmembrane region" description="Helical" evidence="6">
    <location>
        <begin position="12"/>
        <end position="32"/>
    </location>
</feature>
<evidence type="ECO:0000256" key="3">
    <source>
        <dbReference type="ARBA" id="ARBA00022692"/>
    </source>
</evidence>
<reference evidence="7 8" key="1">
    <citation type="submission" date="2018-06" db="EMBL/GenBank/DDBJ databases">
        <title>Chryseolinea flavus sp. nov., a member of the phylum Bacteroidetes isolated from soil.</title>
        <authorList>
            <person name="Li Y."/>
            <person name="Wang J."/>
        </authorList>
    </citation>
    <scope>NUCLEOTIDE SEQUENCE [LARGE SCALE GENOMIC DNA]</scope>
    <source>
        <strain evidence="7 8">SDU1-6</strain>
    </source>
</reference>
<dbReference type="EMBL" id="QMFY01000009">
    <property type="protein sequence ID" value="RAV99820.1"/>
    <property type="molecule type" value="Genomic_DNA"/>
</dbReference>
<evidence type="ECO:0000313" key="8">
    <source>
        <dbReference type="Proteomes" id="UP000251889"/>
    </source>
</evidence>